<evidence type="ECO:0000259" key="2">
    <source>
        <dbReference type="Pfam" id="PF25044"/>
    </source>
</evidence>
<reference evidence="4" key="1">
    <citation type="submission" date="2025-08" db="UniProtKB">
        <authorList>
            <consortium name="RefSeq"/>
        </authorList>
    </citation>
    <scope>IDENTIFICATION</scope>
</reference>
<dbReference type="Proteomes" id="UP000504632">
    <property type="component" value="Chromosome 9"/>
</dbReference>
<feature type="transmembrane region" description="Helical" evidence="1">
    <location>
        <begin position="95"/>
        <end position="120"/>
    </location>
</feature>
<dbReference type="InParanoid" id="A0A6J2WBY3"/>
<keyword evidence="3" id="KW-1185">Reference proteome</keyword>
<gene>
    <name evidence="4" type="primary">LOC115821210</name>
</gene>
<dbReference type="GeneID" id="115821210"/>
<sequence length="203" mass="22804">MVVIVRSVVNFFVLKTYEPLLTARFVCILCLGLSHILCASSLVQRPNMMAFRVGGALESVQEQYYLLNVCFSMVTFDLQAQLCLCILILKWNEPVYHNIILAVGLVWACITAAIGATAVLKEVKPLVWTFLLLNLPELAYFVFLLYTIILQWGQDGSYTLEAAAVTGCTISVVIKGILLWGLSRLYRTFGQGLRERMFAPDRQ</sequence>
<feature type="domain" description="DUF7789" evidence="2">
    <location>
        <begin position="55"/>
        <end position="182"/>
    </location>
</feature>
<dbReference type="Pfam" id="PF25044">
    <property type="entry name" value="DUF7789"/>
    <property type="match status" value="2"/>
</dbReference>
<dbReference type="AlphaFoldDB" id="A0A6J2WBY3"/>
<evidence type="ECO:0000256" key="1">
    <source>
        <dbReference type="SAM" id="Phobius"/>
    </source>
</evidence>
<protein>
    <submittedName>
        <fullName evidence="4">Uncharacterized protein LOC115821210</fullName>
    </submittedName>
</protein>
<feature type="transmembrane region" description="Helical" evidence="1">
    <location>
        <begin position="127"/>
        <end position="150"/>
    </location>
</feature>
<evidence type="ECO:0000313" key="3">
    <source>
        <dbReference type="Proteomes" id="UP000504632"/>
    </source>
</evidence>
<keyword evidence="1" id="KW-1133">Transmembrane helix</keyword>
<keyword evidence="1" id="KW-0812">Transmembrane</keyword>
<proteinExistence type="predicted"/>
<name>A0A6J2WBY3_CHACN</name>
<feature type="transmembrane region" description="Helical" evidence="1">
    <location>
        <begin position="162"/>
        <end position="182"/>
    </location>
</feature>
<dbReference type="PANTHER" id="PTHR39299:SF1">
    <property type="entry name" value="TRANSMEMBRANE PROTEIN"/>
    <property type="match status" value="1"/>
</dbReference>
<keyword evidence="1" id="KW-0472">Membrane</keyword>
<accession>A0A6J2WBY3</accession>
<dbReference type="InterPro" id="IPR056691">
    <property type="entry name" value="DUF7789"/>
</dbReference>
<feature type="transmembrane region" description="Helical" evidence="1">
    <location>
        <begin position="20"/>
        <end position="43"/>
    </location>
</feature>
<feature type="transmembrane region" description="Helical" evidence="1">
    <location>
        <begin position="64"/>
        <end position="89"/>
    </location>
</feature>
<dbReference type="RefSeq" id="XP_030640841.1">
    <property type="nucleotide sequence ID" value="XM_030784981.1"/>
</dbReference>
<feature type="domain" description="DUF7789" evidence="2">
    <location>
        <begin position="1"/>
        <end position="44"/>
    </location>
</feature>
<organism evidence="3 4">
    <name type="scientific">Chanos chanos</name>
    <name type="common">Milkfish</name>
    <name type="synonym">Mugil chanos</name>
    <dbReference type="NCBI Taxonomy" id="29144"/>
    <lineage>
        <taxon>Eukaryota</taxon>
        <taxon>Metazoa</taxon>
        <taxon>Chordata</taxon>
        <taxon>Craniata</taxon>
        <taxon>Vertebrata</taxon>
        <taxon>Euteleostomi</taxon>
        <taxon>Actinopterygii</taxon>
        <taxon>Neopterygii</taxon>
        <taxon>Teleostei</taxon>
        <taxon>Ostariophysi</taxon>
        <taxon>Gonorynchiformes</taxon>
        <taxon>Chanidae</taxon>
        <taxon>Chanos</taxon>
    </lineage>
</organism>
<dbReference type="PANTHER" id="PTHR39299">
    <property type="entry name" value="TRANSMEMBRANE PROTEIN"/>
    <property type="match status" value="1"/>
</dbReference>
<dbReference type="OrthoDB" id="2448307at2759"/>
<evidence type="ECO:0000313" key="4">
    <source>
        <dbReference type="RefSeq" id="XP_030640841.1"/>
    </source>
</evidence>